<name>A0A4R7VYX1_9PSEU</name>
<dbReference type="PROSITE" id="PS50980">
    <property type="entry name" value="COA_CT_NTER"/>
    <property type="match status" value="1"/>
</dbReference>
<dbReference type="FunFam" id="3.90.226.10:FF:000021">
    <property type="entry name" value="Acetyl-CoA carboxylase carboxyltransferase subunit"/>
    <property type="match status" value="1"/>
</dbReference>
<dbReference type="PANTHER" id="PTHR22855:SF46">
    <property type="entry name" value="METHYLCROTONOYL-COA CARBOXYLASE"/>
    <property type="match status" value="1"/>
</dbReference>
<comment type="caution">
    <text evidence="3">The sequence shown here is derived from an EMBL/GenBank/DDBJ whole genome shotgun (WGS) entry which is preliminary data.</text>
</comment>
<evidence type="ECO:0000259" key="1">
    <source>
        <dbReference type="PROSITE" id="PS50980"/>
    </source>
</evidence>
<sequence length="532" mass="57236">MTTIRSTVDPKSAGFAVNRDAMLAKLVEIDAEHAKAVAGGGEKYVERHRRRGKLLIRERIELLLDPDSPFLELSPLAAWGSDYAVGASVVTGIGVIEGVECLVSGSDPTVKGGSSNPWSTRKSFRAADIAAQNRLPVVNLVESGGADLPTQKEIFIPGGRIFRDLTRASSAGCPTVALVFGNSTAGGAYLPGMSDYVVMVENRAKVFLGGPPLVKMATGEESDDESLGGAEMHARTSGLADYLAADEEDAIRIGRRIIARLNWRKLGPEPARDYGEPLYDAEELLGIVPTDLKVPFDPRDVIARVVDDSDFDEFKPLYGTSLVTGWARVHGYPVGILANARGVLFSEESQKAAQFIQLANQIDTPLLFLHNTTGYMVGKEYEQGGIIKHGAMMINAVSNSKVPHVSILMGASYGAGHYGMCGRAYDPRFLFAWPSAKSAVMGPQQLAGVLSMVARQAAAGRGQEYNEEHDAAMRTMVENQIEAESLPMFLSGMLYDDGIIDPRDTRTVLGICLSTIHNGPIRGADGFGVFRM</sequence>
<evidence type="ECO:0000259" key="2">
    <source>
        <dbReference type="PROSITE" id="PS50989"/>
    </source>
</evidence>
<dbReference type="Proteomes" id="UP000294927">
    <property type="component" value="Unassembled WGS sequence"/>
</dbReference>
<dbReference type="AlphaFoldDB" id="A0A4R7VYX1"/>
<dbReference type="Pfam" id="PF01039">
    <property type="entry name" value="Carboxyl_trans"/>
    <property type="match status" value="1"/>
</dbReference>
<proteinExistence type="predicted"/>
<dbReference type="InterPro" id="IPR029045">
    <property type="entry name" value="ClpP/crotonase-like_dom_sf"/>
</dbReference>
<dbReference type="InterPro" id="IPR011763">
    <property type="entry name" value="COA_CT_C"/>
</dbReference>
<keyword evidence="3" id="KW-0808">Transferase</keyword>
<gene>
    <name evidence="3" type="ORF">CLV71_103525</name>
</gene>
<dbReference type="GO" id="GO:0016740">
    <property type="term" value="F:transferase activity"/>
    <property type="evidence" value="ECO:0007669"/>
    <property type="project" value="UniProtKB-KW"/>
</dbReference>
<dbReference type="SUPFAM" id="SSF52096">
    <property type="entry name" value="ClpP/crotonase"/>
    <property type="match status" value="2"/>
</dbReference>
<dbReference type="InterPro" id="IPR011762">
    <property type="entry name" value="COA_CT_N"/>
</dbReference>
<dbReference type="PANTHER" id="PTHR22855">
    <property type="entry name" value="ACETYL, PROPIONYL, PYRUVATE, AND GLUTACONYL CARBOXYLASE-RELATED"/>
    <property type="match status" value="1"/>
</dbReference>
<dbReference type="Gene3D" id="3.90.226.10">
    <property type="entry name" value="2-enoyl-CoA Hydratase, Chain A, domain 1"/>
    <property type="match status" value="2"/>
</dbReference>
<dbReference type="EMBL" id="SOCP01000003">
    <property type="protein sequence ID" value="TDV55284.1"/>
    <property type="molecule type" value="Genomic_DNA"/>
</dbReference>
<protein>
    <submittedName>
        <fullName evidence="3">Acetyl-CoA carboxylase carboxyltransferase component</fullName>
    </submittedName>
</protein>
<accession>A0A4R7VYX1</accession>
<dbReference type="OrthoDB" id="9803706at2"/>
<keyword evidence="4" id="KW-1185">Reference proteome</keyword>
<evidence type="ECO:0000313" key="3">
    <source>
        <dbReference type="EMBL" id="TDV55284.1"/>
    </source>
</evidence>
<feature type="domain" description="CoA carboxyltransferase C-terminal" evidence="2">
    <location>
        <begin position="276"/>
        <end position="532"/>
    </location>
</feature>
<dbReference type="PROSITE" id="PS50989">
    <property type="entry name" value="COA_CT_CTER"/>
    <property type="match status" value="1"/>
</dbReference>
<dbReference type="InterPro" id="IPR045190">
    <property type="entry name" value="MCCB/AccD1-like"/>
</dbReference>
<dbReference type="GO" id="GO:0016874">
    <property type="term" value="F:ligase activity"/>
    <property type="evidence" value="ECO:0007669"/>
    <property type="project" value="InterPro"/>
</dbReference>
<dbReference type="FunFam" id="3.90.226.10:FF:000030">
    <property type="entry name" value="Acetyl-CoA carboxylase carboxyltransferase subunit"/>
    <property type="match status" value="1"/>
</dbReference>
<organism evidence="3 4">
    <name type="scientific">Actinophytocola oryzae</name>
    <dbReference type="NCBI Taxonomy" id="502181"/>
    <lineage>
        <taxon>Bacteria</taxon>
        <taxon>Bacillati</taxon>
        <taxon>Actinomycetota</taxon>
        <taxon>Actinomycetes</taxon>
        <taxon>Pseudonocardiales</taxon>
        <taxon>Pseudonocardiaceae</taxon>
    </lineage>
</organism>
<dbReference type="InterPro" id="IPR034733">
    <property type="entry name" value="AcCoA_carboxyl_beta"/>
</dbReference>
<reference evidence="3 4" key="1">
    <citation type="submission" date="2019-03" db="EMBL/GenBank/DDBJ databases">
        <title>Genomic Encyclopedia of Archaeal and Bacterial Type Strains, Phase II (KMG-II): from individual species to whole genera.</title>
        <authorList>
            <person name="Goeker M."/>
        </authorList>
    </citation>
    <scope>NUCLEOTIDE SEQUENCE [LARGE SCALE GENOMIC DNA]</scope>
    <source>
        <strain evidence="3 4">DSM 45499</strain>
    </source>
</reference>
<feature type="domain" description="CoA carboxyltransferase N-terminal" evidence="1">
    <location>
        <begin position="22"/>
        <end position="273"/>
    </location>
</feature>
<evidence type="ECO:0000313" key="4">
    <source>
        <dbReference type="Proteomes" id="UP000294927"/>
    </source>
</evidence>
<dbReference type="RefSeq" id="WP_133902366.1">
    <property type="nucleotide sequence ID" value="NZ_SOCP01000003.1"/>
</dbReference>